<dbReference type="Proteomes" id="UP000008820">
    <property type="component" value="Chromosome 2"/>
</dbReference>
<feature type="compositionally biased region" description="Low complexity" evidence="1">
    <location>
        <begin position="20"/>
        <end position="29"/>
    </location>
</feature>
<dbReference type="InParanoid" id="A0A6I8TYE2"/>
<gene>
    <name evidence="2" type="primary">110675359</name>
</gene>
<feature type="compositionally biased region" description="Polar residues" evidence="1">
    <location>
        <begin position="1"/>
        <end position="15"/>
    </location>
</feature>
<keyword evidence="3" id="KW-1185">Reference proteome</keyword>
<feature type="region of interest" description="Disordered" evidence="1">
    <location>
        <begin position="1"/>
        <end position="48"/>
    </location>
</feature>
<organism evidence="2 3">
    <name type="scientific">Aedes aegypti</name>
    <name type="common">Yellowfever mosquito</name>
    <name type="synonym">Culex aegypti</name>
    <dbReference type="NCBI Taxonomy" id="7159"/>
    <lineage>
        <taxon>Eukaryota</taxon>
        <taxon>Metazoa</taxon>
        <taxon>Ecdysozoa</taxon>
        <taxon>Arthropoda</taxon>
        <taxon>Hexapoda</taxon>
        <taxon>Insecta</taxon>
        <taxon>Pterygota</taxon>
        <taxon>Neoptera</taxon>
        <taxon>Endopterygota</taxon>
        <taxon>Diptera</taxon>
        <taxon>Nematocera</taxon>
        <taxon>Culicoidea</taxon>
        <taxon>Culicidae</taxon>
        <taxon>Culicinae</taxon>
        <taxon>Aedini</taxon>
        <taxon>Aedes</taxon>
        <taxon>Stegomyia</taxon>
    </lineage>
</organism>
<protein>
    <submittedName>
        <fullName evidence="2">Uncharacterized protein</fullName>
    </submittedName>
</protein>
<name>A0A6I8TYE2_AEDAE</name>
<dbReference type="EnsemblMetazoa" id="AAEL020424-RB">
    <property type="protein sequence ID" value="AAEL020424-PB"/>
    <property type="gene ID" value="AAEL020424"/>
</dbReference>
<evidence type="ECO:0000313" key="2">
    <source>
        <dbReference type="EnsemblMetazoa" id="AAEL020424-PB"/>
    </source>
</evidence>
<reference evidence="2 3" key="1">
    <citation type="submission" date="2017-06" db="EMBL/GenBank/DDBJ databases">
        <title>Aedes aegypti genome working group (AGWG) sequencing and assembly.</title>
        <authorList>
            <consortium name="Aedes aegypti Genome Working Group (AGWG)"/>
            <person name="Matthews B.J."/>
        </authorList>
    </citation>
    <scope>NUCLEOTIDE SEQUENCE [LARGE SCALE GENOMIC DNA]</scope>
    <source>
        <strain evidence="2 3">LVP_AGWG</strain>
    </source>
</reference>
<evidence type="ECO:0000256" key="1">
    <source>
        <dbReference type="SAM" id="MobiDB-lite"/>
    </source>
</evidence>
<evidence type="ECO:0000313" key="3">
    <source>
        <dbReference type="Proteomes" id="UP000008820"/>
    </source>
</evidence>
<feature type="compositionally biased region" description="Polar residues" evidence="1">
    <location>
        <begin position="105"/>
        <end position="117"/>
    </location>
</feature>
<proteinExistence type="predicted"/>
<feature type="region of interest" description="Disordered" evidence="1">
    <location>
        <begin position="95"/>
        <end position="117"/>
    </location>
</feature>
<reference evidence="2" key="2">
    <citation type="submission" date="2020-05" db="UniProtKB">
        <authorList>
            <consortium name="EnsemblMetazoa"/>
        </authorList>
    </citation>
    <scope>IDENTIFICATION</scope>
    <source>
        <strain evidence="2">LVP_AGWG</strain>
    </source>
</reference>
<sequence length="147" mass="16382">MESSSPEAPQIQNQEKSVEEVTSVTAAETTDLEREQPEDETVEKKNTTSIKRCENLSVRALLKSIGECSYVKRSARMRSNNIQPVPGQLPTKYSFLNVSEKGPDPSQNQGNKPNSTNPMFLGAYPSFGTYNITLRSAPRCYQYKGDN</sequence>
<accession>A0A6I8TYE2</accession>
<dbReference type="AlphaFoldDB" id="A0A6I8TYE2"/>